<name>A0AC34GUC3_9BILA</name>
<dbReference type="Proteomes" id="UP000887579">
    <property type="component" value="Unplaced"/>
</dbReference>
<dbReference type="WBParaSite" id="ES5_v2.g8392.t1">
    <property type="protein sequence ID" value="ES5_v2.g8392.t1"/>
    <property type="gene ID" value="ES5_v2.g8392"/>
</dbReference>
<reference evidence="2" key="1">
    <citation type="submission" date="2022-11" db="UniProtKB">
        <authorList>
            <consortium name="WormBaseParasite"/>
        </authorList>
    </citation>
    <scope>IDENTIFICATION</scope>
</reference>
<protein>
    <submittedName>
        <fullName evidence="2">ZP domain-containing protein</fullName>
    </submittedName>
</protein>
<organism evidence="1 2">
    <name type="scientific">Panagrolaimus sp. ES5</name>
    <dbReference type="NCBI Taxonomy" id="591445"/>
    <lineage>
        <taxon>Eukaryota</taxon>
        <taxon>Metazoa</taxon>
        <taxon>Ecdysozoa</taxon>
        <taxon>Nematoda</taxon>
        <taxon>Chromadorea</taxon>
        <taxon>Rhabditida</taxon>
        <taxon>Tylenchina</taxon>
        <taxon>Panagrolaimomorpha</taxon>
        <taxon>Panagrolaimoidea</taxon>
        <taxon>Panagrolaimidae</taxon>
        <taxon>Panagrolaimus</taxon>
    </lineage>
</organism>
<evidence type="ECO:0000313" key="1">
    <source>
        <dbReference type="Proteomes" id="UP000887579"/>
    </source>
</evidence>
<accession>A0AC34GUC3</accession>
<proteinExistence type="predicted"/>
<evidence type="ECO:0000313" key="2">
    <source>
        <dbReference type="WBParaSite" id="ES5_v2.g8392.t1"/>
    </source>
</evidence>
<sequence>MIIPFGGGENDQCGVIFDKKTETYWVEVEVHYHNVVVAKYDQVFNVTCDNTSIIDQPLKIEYLLDLYPVPNNDNQKSTNNGNTYFLDAFVSNFDDEITYGSRYQMTDCEIKSDDKNAIEIIDSNGCSTDPKFITDIVYTNGYASANISSINPFLKMLKLKCKFSICEKTENCRQNCERHWYDSTVKRGKNFAKWIGLSSDDSSTAITQSPKSNDKSLQSQSTTIVQILIPLQSDLLTSNDKNIFITEKCETVDFYFFAFNQCCANDEIFWLYLAIFVGWLILIISLFWNIYFCIQKIKAAKKKRQSDSDSGDYWCYQDLKPSKSDNEDENDYPRLKRVLRRVSKRRHASGKSDEIYATIKSRASTRPLKITPISQIPYITVPTLSKPSSKGIIGNVNGSSIEENPAYVCQIIAPKSDV</sequence>